<dbReference type="GO" id="GO:0071322">
    <property type="term" value="P:cellular response to carbohydrate stimulus"/>
    <property type="evidence" value="ECO:0007669"/>
    <property type="project" value="UniProtKB-ARBA"/>
</dbReference>
<name>A0A6J4NFU7_9ACTN</name>
<evidence type="ECO:0000313" key="7">
    <source>
        <dbReference type="EMBL" id="CAA9385022.1"/>
    </source>
</evidence>
<sequence>MNLKDFIRDQLQDDPRVGEVLDFGVADAGDKTEYPIICIKAAEAVARGDADRAVLFGGTGLGEAISANKVRGIRAVVAHDPYSIERSILSNNCQVLCLGERVIAPELADRIVRQWLGYEFDPSSPSAQKVSLITAYEENGHL</sequence>
<gene>
    <name evidence="7" type="ORF">AVDCRST_MAG01-01-188</name>
</gene>
<evidence type="ECO:0000256" key="6">
    <source>
        <dbReference type="ARBA" id="ARBA00066901"/>
    </source>
</evidence>
<comment type="catalytic activity">
    <reaction evidence="4">
        <text>D-erythrulose 4-phosphate = D-erythrose 4-phosphate</text>
        <dbReference type="Rhea" id="RHEA:48784"/>
        <dbReference type="ChEBI" id="CHEBI:16897"/>
        <dbReference type="ChEBI" id="CHEBI:90796"/>
        <dbReference type="EC" id="5.3.1.34"/>
    </reaction>
</comment>
<dbReference type="PANTHER" id="PTHR43732:SF1">
    <property type="entry name" value="RIBOSE 5-PHOSPHATE ISOMERASE"/>
    <property type="match status" value="1"/>
</dbReference>
<dbReference type="GO" id="GO:0016861">
    <property type="term" value="F:intramolecular oxidoreductase activity, interconverting aldoses and ketoses"/>
    <property type="evidence" value="ECO:0007669"/>
    <property type="project" value="UniProtKB-ARBA"/>
</dbReference>
<dbReference type="AlphaFoldDB" id="A0A6J4NFU7"/>
<comment type="pathway">
    <text evidence="5">Carbohydrate metabolism; D-threitol degradation.</text>
</comment>
<evidence type="ECO:0000256" key="3">
    <source>
        <dbReference type="ARBA" id="ARBA00023235"/>
    </source>
</evidence>
<dbReference type="NCBIfam" id="TIGR00689">
    <property type="entry name" value="rpiB_lacA_lacB"/>
    <property type="match status" value="1"/>
</dbReference>
<dbReference type="EC" id="5.3.1.34" evidence="6"/>
<evidence type="ECO:0000256" key="2">
    <source>
        <dbReference type="ARBA" id="ARBA00008754"/>
    </source>
</evidence>
<protein>
    <recommendedName>
        <fullName evidence="6">D-erythrulose 4-phosphate isomerase</fullName>
        <ecNumber evidence="6">5.3.1.34</ecNumber>
    </recommendedName>
</protein>
<evidence type="ECO:0000256" key="4">
    <source>
        <dbReference type="ARBA" id="ARBA00051490"/>
    </source>
</evidence>
<dbReference type="EMBL" id="CADCUW010000026">
    <property type="protein sequence ID" value="CAA9385022.1"/>
    <property type="molecule type" value="Genomic_DNA"/>
</dbReference>
<keyword evidence="3 7" id="KW-0413">Isomerase</keyword>
<dbReference type="PANTHER" id="PTHR43732">
    <property type="entry name" value="RIBOSE 5-PHOSPHATE ISOMERASE-RELATED"/>
    <property type="match status" value="1"/>
</dbReference>
<comment type="similarity">
    <text evidence="2">Belongs to the LacAB/RpiB family.</text>
</comment>
<proteinExistence type="inferred from homology"/>
<dbReference type="InterPro" id="IPR003500">
    <property type="entry name" value="RpiB_LacA_LacB"/>
</dbReference>
<dbReference type="InterPro" id="IPR051812">
    <property type="entry name" value="SPI_LacAB/RpiB"/>
</dbReference>
<dbReference type="GO" id="GO:0009758">
    <property type="term" value="P:carbohydrate utilization"/>
    <property type="evidence" value="ECO:0007669"/>
    <property type="project" value="UniProtKB-ARBA"/>
</dbReference>
<dbReference type="PIRSF" id="PIRSF005384">
    <property type="entry name" value="RpiB_LacA_B"/>
    <property type="match status" value="1"/>
</dbReference>
<dbReference type="Gene3D" id="3.40.1400.10">
    <property type="entry name" value="Sugar-phosphate isomerase, RpiB/LacA/LacB"/>
    <property type="match status" value="1"/>
</dbReference>
<dbReference type="FunFam" id="3.40.1400.10:FF:000004">
    <property type="entry name" value="Ribose 5-phosphate isomerase"/>
    <property type="match status" value="1"/>
</dbReference>
<evidence type="ECO:0000256" key="1">
    <source>
        <dbReference type="ARBA" id="ARBA00004939"/>
    </source>
</evidence>
<dbReference type="SUPFAM" id="SSF89623">
    <property type="entry name" value="Ribose/Galactose isomerase RpiB/AlsB"/>
    <property type="match status" value="1"/>
</dbReference>
<dbReference type="GO" id="GO:0005975">
    <property type="term" value="P:carbohydrate metabolic process"/>
    <property type="evidence" value="ECO:0007669"/>
    <property type="project" value="InterPro"/>
</dbReference>
<accession>A0A6J4NFU7</accession>
<dbReference type="Pfam" id="PF02502">
    <property type="entry name" value="LacAB_rpiB"/>
    <property type="match status" value="1"/>
</dbReference>
<organism evidence="7">
    <name type="scientific">uncultured Rubrobacteraceae bacterium</name>
    <dbReference type="NCBI Taxonomy" id="349277"/>
    <lineage>
        <taxon>Bacteria</taxon>
        <taxon>Bacillati</taxon>
        <taxon>Actinomycetota</taxon>
        <taxon>Rubrobacteria</taxon>
        <taxon>Rubrobacterales</taxon>
        <taxon>Rubrobacteraceae</taxon>
        <taxon>environmental samples</taxon>
    </lineage>
</organism>
<reference evidence="7" key="1">
    <citation type="submission" date="2020-02" db="EMBL/GenBank/DDBJ databases">
        <authorList>
            <person name="Meier V. D."/>
        </authorList>
    </citation>
    <scope>NUCLEOTIDE SEQUENCE</scope>
    <source>
        <strain evidence="7">AVDCRST_MAG01</strain>
    </source>
</reference>
<dbReference type="InterPro" id="IPR036569">
    <property type="entry name" value="RpiB_LacA_LacB_sf"/>
</dbReference>
<evidence type="ECO:0000256" key="5">
    <source>
        <dbReference type="ARBA" id="ARBA00060528"/>
    </source>
</evidence>
<comment type="pathway">
    <text evidence="1">Carbohydrate metabolism; erythritol degradation.</text>
</comment>